<dbReference type="InterPro" id="IPR015421">
    <property type="entry name" value="PyrdxlP-dep_Trfase_major"/>
</dbReference>
<name>A0A2P6TUU4_CHLSO</name>
<organism evidence="7 8">
    <name type="scientific">Chlorella sorokiniana</name>
    <name type="common">Freshwater green alga</name>
    <dbReference type="NCBI Taxonomy" id="3076"/>
    <lineage>
        <taxon>Eukaryota</taxon>
        <taxon>Viridiplantae</taxon>
        <taxon>Chlorophyta</taxon>
        <taxon>core chlorophytes</taxon>
        <taxon>Trebouxiophyceae</taxon>
        <taxon>Chlorellales</taxon>
        <taxon>Chlorellaceae</taxon>
        <taxon>Chlorella clade</taxon>
        <taxon>Chlorella</taxon>
    </lineage>
</organism>
<dbReference type="Pfam" id="PF00155">
    <property type="entry name" value="Aminotran_1_2"/>
    <property type="match status" value="1"/>
</dbReference>
<dbReference type="Proteomes" id="UP000239899">
    <property type="component" value="Unassembled WGS sequence"/>
</dbReference>
<evidence type="ECO:0000256" key="4">
    <source>
        <dbReference type="ARBA" id="ARBA00022898"/>
    </source>
</evidence>
<dbReference type="SUPFAM" id="SSF53383">
    <property type="entry name" value="PLP-dependent transferases"/>
    <property type="match status" value="1"/>
</dbReference>
<evidence type="ECO:0000256" key="5">
    <source>
        <dbReference type="SAM" id="MobiDB-lite"/>
    </source>
</evidence>
<comment type="caution">
    <text evidence="7">The sequence shown here is derived from an EMBL/GenBank/DDBJ whole genome shotgun (WGS) entry which is preliminary data.</text>
</comment>
<protein>
    <submittedName>
        <fullName evidence="7">B Chain Kynurenine Aminotransferase Ii Inhibitor</fullName>
    </submittedName>
</protein>
<evidence type="ECO:0000259" key="6">
    <source>
        <dbReference type="Pfam" id="PF00155"/>
    </source>
</evidence>
<dbReference type="GO" id="GO:0030170">
    <property type="term" value="F:pyridoxal phosphate binding"/>
    <property type="evidence" value="ECO:0007669"/>
    <property type="project" value="InterPro"/>
</dbReference>
<keyword evidence="8" id="KW-1185">Reference proteome</keyword>
<keyword evidence="4" id="KW-0663">Pyridoxal phosphate</keyword>
<feature type="domain" description="Aminotransferase class I/classII large" evidence="6">
    <location>
        <begin position="140"/>
        <end position="461"/>
    </location>
</feature>
<dbReference type="EMBL" id="LHPG02000006">
    <property type="protein sequence ID" value="PRW57814.1"/>
    <property type="molecule type" value="Genomic_DNA"/>
</dbReference>
<dbReference type="InterPro" id="IPR050859">
    <property type="entry name" value="Class-I_PLP-dep_aminotransf"/>
</dbReference>
<evidence type="ECO:0000256" key="3">
    <source>
        <dbReference type="ARBA" id="ARBA00022679"/>
    </source>
</evidence>
<feature type="region of interest" description="Disordered" evidence="5">
    <location>
        <begin position="472"/>
        <end position="493"/>
    </location>
</feature>
<dbReference type="OrthoDB" id="691673at2759"/>
<feature type="compositionally biased region" description="Low complexity" evidence="5">
    <location>
        <begin position="472"/>
        <end position="486"/>
    </location>
</feature>
<evidence type="ECO:0000256" key="1">
    <source>
        <dbReference type="ARBA" id="ARBA00001933"/>
    </source>
</evidence>
<keyword evidence="3" id="KW-0808">Transferase</keyword>
<accession>A0A2P6TUU4</accession>
<dbReference type="Gene3D" id="3.40.640.10">
    <property type="entry name" value="Type I PLP-dependent aspartate aminotransferase-like (Major domain)"/>
    <property type="match status" value="1"/>
</dbReference>
<keyword evidence="2" id="KW-0032">Aminotransferase</keyword>
<evidence type="ECO:0000256" key="2">
    <source>
        <dbReference type="ARBA" id="ARBA00022576"/>
    </source>
</evidence>
<dbReference type="PANTHER" id="PTHR42790">
    <property type="entry name" value="AMINOTRANSFERASE"/>
    <property type="match status" value="1"/>
</dbReference>
<evidence type="ECO:0000313" key="8">
    <source>
        <dbReference type="Proteomes" id="UP000239899"/>
    </source>
</evidence>
<sequence>MSPVAASMTSSAQGGAAALDRGDSAFVGAPAPMKQASSTLDVRAMFSAEGAARQQGVLRSLAGQFAGIPGIVSLSGGFPPPSLFPLAGMQLQLAGGGTVDVSDLTAAQQYNFSLRGYAPLLSWAERHTASMHAPPPGAGHQVLITNGGNHTLEMIFAVFMDRGDSLLLEEYAYPVVTESLAQPKGVHAIPVSIDAQGIIPERLEQTLAELRARADAGACRFPKLLYTVPTGQNPTGCTISPERRAAVYRLAQRYGLLIVEDDPYCYIRYPGGPDAVPGLHGLRGAGSYLGMDTDGRVIRVDSFAKCLMPGLRLGWVTAQPAITEKLTMTIQSHTVGPCSLSQVVTAEMLRAWGEEGLDAHLRTIQREYAQRAACIGAAAERHLSGLAEWSAPTAGMFLWLRLLTVEDCTEIWEALKAAKVVVLPGRAMHCRSGDPTFRSPYCRISFSNSSAADLDEGMRRLGQVLREHAAAQAANGASNGAAPTASDSSNLSE</sequence>
<dbReference type="PANTHER" id="PTHR42790:SF19">
    <property type="entry name" value="KYNURENINE_ALPHA-AMINOADIPATE AMINOTRANSFERASE, MITOCHONDRIAL"/>
    <property type="match status" value="1"/>
</dbReference>
<reference evidence="7 8" key="1">
    <citation type="journal article" date="2018" name="Plant J.">
        <title>Genome sequences of Chlorella sorokiniana UTEX 1602 and Micractinium conductrix SAG 241.80: implications to maltose excretion by a green alga.</title>
        <authorList>
            <person name="Arriola M.B."/>
            <person name="Velmurugan N."/>
            <person name="Zhang Y."/>
            <person name="Plunkett M.H."/>
            <person name="Hondzo H."/>
            <person name="Barney B.M."/>
        </authorList>
    </citation>
    <scope>NUCLEOTIDE SEQUENCE [LARGE SCALE GENOMIC DNA]</scope>
    <source>
        <strain evidence="8">UTEX 1602</strain>
    </source>
</reference>
<comment type="cofactor">
    <cofactor evidence="1">
        <name>pyridoxal 5'-phosphate</name>
        <dbReference type="ChEBI" id="CHEBI:597326"/>
    </cofactor>
</comment>
<dbReference type="STRING" id="3076.A0A2P6TUU4"/>
<dbReference type="GO" id="GO:0008483">
    <property type="term" value="F:transaminase activity"/>
    <property type="evidence" value="ECO:0007669"/>
    <property type="project" value="UniProtKB-KW"/>
</dbReference>
<dbReference type="CDD" id="cd00609">
    <property type="entry name" value="AAT_like"/>
    <property type="match status" value="1"/>
</dbReference>
<evidence type="ECO:0000313" key="7">
    <source>
        <dbReference type="EMBL" id="PRW57814.1"/>
    </source>
</evidence>
<dbReference type="GO" id="GO:1901605">
    <property type="term" value="P:alpha-amino acid metabolic process"/>
    <property type="evidence" value="ECO:0007669"/>
    <property type="project" value="TreeGrafter"/>
</dbReference>
<dbReference type="AlphaFoldDB" id="A0A2P6TUU4"/>
<dbReference type="InterPro" id="IPR004839">
    <property type="entry name" value="Aminotransferase_I/II_large"/>
</dbReference>
<dbReference type="InterPro" id="IPR015424">
    <property type="entry name" value="PyrdxlP-dep_Trfase"/>
</dbReference>
<proteinExistence type="predicted"/>
<gene>
    <name evidence="7" type="ORF">C2E21_3631</name>
</gene>